<keyword evidence="3" id="KW-0813">Transport</keyword>
<keyword evidence="4" id="KW-1003">Cell membrane</keyword>
<feature type="transmembrane region" description="Helical" evidence="8">
    <location>
        <begin position="12"/>
        <end position="45"/>
    </location>
</feature>
<dbReference type="InterPro" id="IPR011606">
    <property type="entry name" value="Brnchd-chn_aa_trnsp_permease"/>
</dbReference>
<sequence length="232" mass="24389">MTGRSWPGDLRAAAADVAGIGAGMFLLGTSFGLLVVGSGLAWWWAPIFSGVVFAGSMEFLLVALAVAGTALAAVAVTTLLVNGRHVFYGLSFPLHRIPGRLGRAYAVFALIDEAYALATTRPDTVLSGRRILWSQVLLQVCWISGSTLGALTGDTFALRVPALDFVFTALFVVLATEAVVAGREAIGPLLAVAGALVARLVAPDEMLLVAMGLFVAVLLVRYRRTRRESADA</sequence>
<feature type="transmembrane region" description="Helical" evidence="8">
    <location>
        <begin position="163"/>
        <end position="186"/>
    </location>
</feature>
<evidence type="ECO:0000256" key="1">
    <source>
        <dbReference type="ARBA" id="ARBA00004651"/>
    </source>
</evidence>
<keyword evidence="6 8" id="KW-1133">Transmembrane helix</keyword>
<name>A0A6J4ING8_9PSEU</name>
<evidence type="ECO:0000256" key="8">
    <source>
        <dbReference type="SAM" id="Phobius"/>
    </source>
</evidence>
<evidence type="ECO:0000256" key="4">
    <source>
        <dbReference type="ARBA" id="ARBA00022475"/>
    </source>
</evidence>
<feature type="transmembrane region" description="Helical" evidence="8">
    <location>
        <begin position="57"/>
        <end position="81"/>
    </location>
</feature>
<evidence type="ECO:0000256" key="2">
    <source>
        <dbReference type="ARBA" id="ARBA00010735"/>
    </source>
</evidence>
<comment type="similarity">
    <text evidence="2">Belongs to the AzlC family.</text>
</comment>
<evidence type="ECO:0008006" key="10">
    <source>
        <dbReference type="Google" id="ProtNLM"/>
    </source>
</evidence>
<evidence type="ECO:0000256" key="3">
    <source>
        <dbReference type="ARBA" id="ARBA00022448"/>
    </source>
</evidence>
<dbReference type="Pfam" id="PF03591">
    <property type="entry name" value="AzlC"/>
    <property type="match status" value="1"/>
</dbReference>
<evidence type="ECO:0000313" key="9">
    <source>
        <dbReference type="EMBL" id="CAA9255051.1"/>
    </source>
</evidence>
<dbReference type="AlphaFoldDB" id="A0A6J4ING8"/>
<dbReference type="PANTHER" id="PTHR34979">
    <property type="entry name" value="INNER MEMBRANE PROTEIN YGAZ"/>
    <property type="match status" value="1"/>
</dbReference>
<proteinExistence type="inferred from homology"/>
<gene>
    <name evidence="9" type="ORF">AVDCRST_MAG54-2188</name>
</gene>
<accession>A0A6J4ING8</accession>
<protein>
    <recommendedName>
        <fullName evidence="10">Branched-chain amino acid transport protein azlC</fullName>
    </recommendedName>
</protein>
<keyword evidence="5 8" id="KW-0812">Transmembrane</keyword>
<dbReference type="EMBL" id="CADCTH010000288">
    <property type="protein sequence ID" value="CAA9255051.1"/>
    <property type="molecule type" value="Genomic_DNA"/>
</dbReference>
<keyword evidence="7 8" id="KW-0472">Membrane</keyword>
<reference evidence="9" key="1">
    <citation type="submission" date="2020-02" db="EMBL/GenBank/DDBJ databases">
        <authorList>
            <person name="Meier V. D."/>
        </authorList>
    </citation>
    <scope>NUCLEOTIDE SEQUENCE</scope>
    <source>
        <strain evidence="9">AVDCRST_MAG54</strain>
    </source>
</reference>
<dbReference type="GO" id="GO:1903785">
    <property type="term" value="P:L-valine transmembrane transport"/>
    <property type="evidence" value="ECO:0007669"/>
    <property type="project" value="TreeGrafter"/>
</dbReference>
<dbReference type="GO" id="GO:0005886">
    <property type="term" value="C:plasma membrane"/>
    <property type="evidence" value="ECO:0007669"/>
    <property type="project" value="UniProtKB-SubCell"/>
</dbReference>
<comment type="subcellular location">
    <subcellularLocation>
        <location evidence="1">Cell membrane</location>
        <topology evidence="1">Multi-pass membrane protein</topology>
    </subcellularLocation>
</comment>
<feature type="transmembrane region" description="Helical" evidence="8">
    <location>
        <begin position="206"/>
        <end position="222"/>
    </location>
</feature>
<organism evidence="9">
    <name type="scientific">uncultured Actinomycetospora sp</name>
    <dbReference type="NCBI Taxonomy" id="1135996"/>
    <lineage>
        <taxon>Bacteria</taxon>
        <taxon>Bacillati</taxon>
        <taxon>Actinomycetota</taxon>
        <taxon>Actinomycetes</taxon>
        <taxon>Pseudonocardiales</taxon>
        <taxon>Pseudonocardiaceae</taxon>
        <taxon>Actinomycetospora</taxon>
        <taxon>environmental samples</taxon>
    </lineage>
</organism>
<evidence type="ECO:0000256" key="6">
    <source>
        <dbReference type="ARBA" id="ARBA00022989"/>
    </source>
</evidence>
<feature type="transmembrane region" description="Helical" evidence="8">
    <location>
        <begin position="131"/>
        <end position="151"/>
    </location>
</feature>
<evidence type="ECO:0000256" key="5">
    <source>
        <dbReference type="ARBA" id="ARBA00022692"/>
    </source>
</evidence>
<dbReference type="PANTHER" id="PTHR34979:SF1">
    <property type="entry name" value="INNER MEMBRANE PROTEIN YGAZ"/>
    <property type="match status" value="1"/>
</dbReference>
<evidence type="ECO:0000256" key="7">
    <source>
        <dbReference type="ARBA" id="ARBA00023136"/>
    </source>
</evidence>